<feature type="region of interest" description="Disordered" evidence="14">
    <location>
        <begin position="1"/>
        <end position="26"/>
    </location>
</feature>
<dbReference type="PROSITE" id="PS51975">
    <property type="entry name" value="RNASE_H_2"/>
    <property type="match status" value="1"/>
</dbReference>
<gene>
    <name evidence="16" type="ORF">GY22_15585</name>
</gene>
<evidence type="ECO:0000256" key="3">
    <source>
        <dbReference type="ARBA" id="ARBA00004065"/>
    </source>
</evidence>
<evidence type="ECO:0000256" key="9">
    <source>
        <dbReference type="ARBA" id="ARBA00022759"/>
    </source>
</evidence>
<dbReference type="SUPFAM" id="SSF53098">
    <property type="entry name" value="Ribonuclease H-like"/>
    <property type="match status" value="1"/>
</dbReference>
<dbReference type="GO" id="GO:0003723">
    <property type="term" value="F:RNA binding"/>
    <property type="evidence" value="ECO:0007669"/>
    <property type="project" value="UniProtKB-UniRule"/>
</dbReference>
<evidence type="ECO:0000313" key="17">
    <source>
        <dbReference type="Proteomes" id="UP000030466"/>
    </source>
</evidence>
<dbReference type="NCBIfam" id="NF000595">
    <property type="entry name" value="PRK00015.1-3"/>
    <property type="match status" value="1"/>
</dbReference>
<evidence type="ECO:0000256" key="7">
    <source>
        <dbReference type="ARBA" id="ARBA00022722"/>
    </source>
</evidence>
<keyword evidence="17" id="KW-1185">Reference proteome</keyword>
<evidence type="ECO:0000256" key="11">
    <source>
        <dbReference type="ARBA" id="ARBA00023211"/>
    </source>
</evidence>
<comment type="subcellular location">
    <subcellularLocation>
        <location evidence="4">Cytoplasm</location>
    </subcellularLocation>
</comment>
<evidence type="ECO:0000256" key="5">
    <source>
        <dbReference type="ARBA" id="ARBA00007383"/>
    </source>
</evidence>
<accession>A0A0A6VPV0</accession>
<dbReference type="InterPro" id="IPR012337">
    <property type="entry name" value="RNaseH-like_sf"/>
</dbReference>
<dbReference type="PANTHER" id="PTHR10954">
    <property type="entry name" value="RIBONUCLEASE H2 SUBUNIT A"/>
    <property type="match status" value="1"/>
</dbReference>
<keyword evidence="7 12" id="KW-0540">Nuclease</keyword>
<evidence type="ECO:0000256" key="1">
    <source>
        <dbReference type="ARBA" id="ARBA00000077"/>
    </source>
</evidence>
<evidence type="ECO:0000256" key="2">
    <source>
        <dbReference type="ARBA" id="ARBA00001946"/>
    </source>
</evidence>
<name>A0A0A6VPV0_KOCRO</name>
<dbReference type="GO" id="GO:0043137">
    <property type="term" value="P:DNA replication, removal of RNA primer"/>
    <property type="evidence" value="ECO:0007669"/>
    <property type="project" value="TreeGrafter"/>
</dbReference>
<feature type="domain" description="RNase H type-2" evidence="15">
    <location>
        <begin position="33"/>
        <end position="250"/>
    </location>
</feature>
<dbReference type="OrthoDB" id="9803420at2"/>
<sequence>MAPEPRPGRRAAPPRGGAPGLVVERSLQEPDGRLVGGMDEVGRGALAGPVTAGLVVLRPGTGRGVPGLRDSKLLTPARREALVPRILAWCAAAGVGHASPQEIDGLGLTAALRLAGHRAIAAAARRGTPPDVVLLDGAHDWLSEPGAGTLFGDPPPAADGLPVHGWDGQVVTRVKADLTCASVAAASVLAKVERDRVMGELSAGWPQYGWDSNKGYGAVRHRRALEEHGTTPHHRLSWRLTQAPPAAAPSTIGDGTT</sequence>
<proteinExistence type="inferred from homology"/>
<dbReference type="Pfam" id="PF01351">
    <property type="entry name" value="RNase_HII"/>
    <property type="match status" value="1"/>
</dbReference>
<dbReference type="InterPro" id="IPR022898">
    <property type="entry name" value="RNase_HII"/>
</dbReference>
<dbReference type="Proteomes" id="UP000030466">
    <property type="component" value="Unassembled WGS sequence"/>
</dbReference>
<comment type="caution">
    <text evidence="16">The sequence shown here is derived from an EMBL/GenBank/DDBJ whole genome shotgun (WGS) entry which is preliminary data.</text>
</comment>
<keyword evidence="10 12" id="KW-0378">Hydrolase</keyword>
<feature type="binding site" evidence="12">
    <location>
        <position position="39"/>
    </location>
    <ligand>
        <name>a divalent metal cation</name>
        <dbReference type="ChEBI" id="CHEBI:60240"/>
    </ligand>
</feature>
<dbReference type="CDD" id="cd07182">
    <property type="entry name" value="RNase_HII_bacteria_HII_like"/>
    <property type="match status" value="1"/>
</dbReference>
<dbReference type="InterPro" id="IPR036397">
    <property type="entry name" value="RNaseH_sf"/>
</dbReference>
<dbReference type="EMBL" id="JSUH01000017">
    <property type="protein sequence ID" value="KHD96423.1"/>
    <property type="molecule type" value="Genomic_DNA"/>
</dbReference>
<dbReference type="Gene3D" id="3.30.420.10">
    <property type="entry name" value="Ribonuclease H-like superfamily/Ribonuclease H"/>
    <property type="match status" value="1"/>
</dbReference>
<dbReference type="GO" id="GO:0004523">
    <property type="term" value="F:RNA-DNA hybrid ribonuclease activity"/>
    <property type="evidence" value="ECO:0007669"/>
    <property type="project" value="UniProtKB-UniRule"/>
</dbReference>
<dbReference type="InterPro" id="IPR024567">
    <property type="entry name" value="RNase_HII/HIII_dom"/>
</dbReference>
<evidence type="ECO:0000259" key="15">
    <source>
        <dbReference type="PROSITE" id="PS51975"/>
    </source>
</evidence>
<comment type="cofactor">
    <cofactor evidence="12">
        <name>Mn(2+)</name>
        <dbReference type="ChEBI" id="CHEBI:29035"/>
    </cofactor>
    <cofactor evidence="12">
        <name>Mg(2+)</name>
        <dbReference type="ChEBI" id="CHEBI:18420"/>
    </cofactor>
    <text evidence="12">Manganese or magnesium. Binds 1 divalent metal ion per monomer in the absence of substrate. May bind a second metal ion after substrate binding.</text>
</comment>
<keyword evidence="11" id="KW-0464">Manganese</keyword>
<dbReference type="GO" id="GO:0046872">
    <property type="term" value="F:metal ion binding"/>
    <property type="evidence" value="ECO:0007669"/>
    <property type="project" value="UniProtKB-KW"/>
</dbReference>
<comment type="catalytic activity">
    <reaction evidence="1 12 13">
        <text>Endonucleolytic cleavage to 5'-phosphomonoester.</text>
        <dbReference type="EC" id="3.1.26.4"/>
    </reaction>
</comment>
<evidence type="ECO:0000313" key="16">
    <source>
        <dbReference type="EMBL" id="KHD96423.1"/>
    </source>
</evidence>
<organism evidence="16 17">
    <name type="scientific">Kocuria rosea subsp. polaris</name>
    <dbReference type="NCBI Taxonomy" id="136273"/>
    <lineage>
        <taxon>Bacteria</taxon>
        <taxon>Bacillati</taxon>
        <taxon>Actinomycetota</taxon>
        <taxon>Actinomycetes</taxon>
        <taxon>Micrococcales</taxon>
        <taxon>Micrococcaceae</taxon>
        <taxon>Kocuria</taxon>
    </lineage>
</organism>
<keyword evidence="6" id="KW-0963">Cytoplasm</keyword>
<dbReference type="GO" id="GO:0005737">
    <property type="term" value="C:cytoplasm"/>
    <property type="evidence" value="ECO:0007669"/>
    <property type="project" value="UniProtKB-SubCell"/>
</dbReference>
<evidence type="ECO:0000256" key="6">
    <source>
        <dbReference type="ARBA" id="ARBA00022490"/>
    </source>
</evidence>
<evidence type="ECO:0000256" key="4">
    <source>
        <dbReference type="ARBA" id="ARBA00004496"/>
    </source>
</evidence>
<comment type="function">
    <text evidence="3 13">Endonuclease that specifically degrades the RNA of RNA-DNA hybrids.</text>
</comment>
<dbReference type="GO" id="GO:0032299">
    <property type="term" value="C:ribonuclease H2 complex"/>
    <property type="evidence" value="ECO:0007669"/>
    <property type="project" value="TreeGrafter"/>
</dbReference>
<dbReference type="PANTHER" id="PTHR10954:SF18">
    <property type="entry name" value="RIBONUCLEASE HII"/>
    <property type="match status" value="1"/>
</dbReference>
<comment type="cofactor">
    <cofactor evidence="2">
        <name>Mg(2+)</name>
        <dbReference type="ChEBI" id="CHEBI:18420"/>
    </cofactor>
</comment>
<dbReference type="EC" id="3.1.26.4" evidence="13"/>
<evidence type="ECO:0000256" key="12">
    <source>
        <dbReference type="PROSITE-ProRule" id="PRU01319"/>
    </source>
</evidence>
<comment type="similarity">
    <text evidence="5 13">Belongs to the RNase HII family.</text>
</comment>
<evidence type="ECO:0000256" key="10">
    <source>
        <dbReference type="ARBA" id="ARBA00022801"/>
    </source>
</evidence>
<reference evidence="16 17" key="1">
    <citation type="journal article" date="2003" name="Int. J. Syst. Evol. Microbiol.">
        <title>Kocuria polaris sp. nov., an orange-pigmented psychrophilic bacterium isolated from an Antarctic cyanobacterial mat sample.</title>
        <authorList>
            <person name="Reddy G.S."/>
            <person name="Prakash J.S."/>
            <person name="Prabahar V."/>
            <person name="Matsumoto G.I."/>
            <person name="Stackebrandt E."/>
            <person name="Shivaji S."/>
        </authorList>
    </citation>
    <scope>NUCLEOTIDE SEQUENCE [LARGE SCALE GENOMIC DNA]</scope>
    <source>
        <strain evidence="16 17">CMS 76or</strain>
    </source>
</reference>
<keyword evidence="9 12" id="KW-0255">Endonuclease</keyword>
<dbReference type="RefSeq" id="WP_035929823.1">
    <property type="nucleotide sequence ID" value="NZ_JSUH01000017.1"/>
</dbReference>
<keyword evidence="8 12" id="KW-0479">Metal-binding</keyword>
<dbReference type="AlphaFoldDB" id="A0A0A6VPV0"/>
<evidence type="ECO:0000256" key="14">
    <source>
        <dbReference type="SAM" id="MobiDB-lite"/>
    </source>
</evidence>
<dbReference type="GO" id="GO:0006298">
    <property type="term" value="P:mismatch repair"/>
    <property type="evidence" value="ECO:0007669"/>
    <property type="project" value="TreeGrafter"/>
</dbReference>
<feature type="binding site" evidence="12">
    <location>
        <position position="136"/>
    </location>
    <ligand>
        <name>a divalent metal cation</name>
        <dbReference type="ChEBI" id="CHEBI:60240"/>
    </ligand>
</feature>
<dbReference type="InterPro" id="IPR001352">
    <property type="entry name" value="RNase_HII/HIII"/>
</dbReference>
<feature type="binding site" evidence="12">
    <location>
        <position position="40"/>
    </location>
    <ligand>
        <name>a divalent metal cation</name>
        <dbReference type="ChEBI" id="CHEBI:60240"/>
    </ligand>
</feature>
<evidence type="ECO:0000256" key="8">
    <source>
        <dbReference type="ARBA" id="ARBA00022723"/>
    </source>
</evidence>
<evidence type="ECO:0000256" key="13">
    <source>
        <dbReference type="RuleBase" id="RU003515"/>
    </source>
</evidence>
<protein>
    <recommendedName>
        <fullName evidence="13">Ribonuclease</fullName>
        <ecNumber evidence="13">3.1.26.4</ecNumber>
    </recommendedName>
</protein>